<evidence type="ECO:0000313" key="4">
    <source>
        <dbReference type="Proteomes" id="UP000886520"/>
    </source>
</evidence>
<dbReference type="AlphaFoldDB" id="A0A9D4Z4U1"/>
<gene>
    <name evidence="3" type="ORF">GOP47_0024997</name>
</gene>
<proteinExistence type="predicted"/>
<keyword evidence="4" id="KW-1185">Reference proteome</keyword>
<dbReference type="GO" id="GO:0004668">
    <property type="term" value="F:protein-arginine deiminase activity"/>
    <property type="evidence" value="ECO:0007669"/>
    <property type="project" value="InterPro"/>
</dbReference>
<organism evidence="3 4">
    <name type="scientific">Adiantum capillus-veneris</name>
    <name type="common">Maidenhair fern</name>
    <dbReference type="NCBI Taxonomy" id="13818"/>
    <lineage>
        <taxon>Eukaryota</taxon>
        <taxon>Viridiplantae</taxon>
        <taxon>Streptophyta</taxon>
        <taxon>Embryophyta</taxon>
        <taxon>Tracheophyta</taxon>
        <taxon>Polypodiopsida</taxon>
        <taxon>Polypodiidae</taxon>
        <taxon>Polypodiales</taxon>
        <taxon>Pteridineae</taxon>
        <taxon>Pteridaceae</taxon>
        <taxon>Vittarioideae</taxon>
        <taxon>Adiantum</taxon>
    </lineage>
</organism>
<dbReference type="EMBL" id="JABFUD020000024">
    <property type="protein sequence ID" value="KAI5060577.1"/>
    <property type="molecule type" value="Genomic_DNA"/>
</dbReference>
<keyword evidence="2" id="KW-1133">Transmembrane helix</keyword>
<keyword evidence="2" id="KW-0472">Membrane</keyword>
<dbReference type="Proteomes" id="UP000886520">
    <property type="component" value="Chromosome 24"/>
</dbReference>
<sequence length="156" mass="17264">MLVDAGYLLYGSSMVPLLGHGVLFGGLFQGLKIEVRLVVVIMAIAPFFGDDSRDKEALTVLSATFPDRKVVVVPGREIVLGWQHSLHDKALGTTINLQVSSHGGPWNLDEDWPLNSRLKLPICYLTSEAFWGGHTVLLWEFSTTAAHLTIYILEFQ</sequence>
<dbReference type="Pfam" id="PF04371">
    <property type="entry name" value="PAD_porph"/>
    <property type="match status" value="1"/>
</dbReference>
<dbReference type="GO" id="GO:0009446">
    <property type="term" value="P:putrescine biosynthetic process"/>
    <property type="evidence" value="ECO:0007669"/>
    <property type="project" value="InterPro"/>
</dbReference>
<dbReference type="SUPFAM" id="SSF55909">
    <property type="entry name" value="Pentein"/>
    <property type="match status" value="1"/>
</dbReference>
<name>A0A9D4Z4U1_ADICA</name>
<keyword evidence="1" id="KW-0378">Hydrolase</keyword>
<evidence type="ECO:0000313" key="3">
    <source>
        <dbReference type="EMBL" id="KAI5060577.1"/>
    </source>
</evidence>
<accession>A0A9D4Z4U1</accession>
<dbReference type="OrthoDB" id="544103at2759"/>
<evidence type="ECO:0000256" key="2">
    <source>
        <dbReference type="SAM" id="Phobius"/>
    </source>
</evidence>
<dbReference type="InterPro" id="IPR007466">
    <property type="entry name" value="Peptidyl-Arg-deiminase_porph"/>
</dbReference>
<feature type="transmembrane region" description="Helical" evidence="2">
    <location>
        <begin position="7"/>
        <end position="27"/>
    </location>
</feature>
<dbReference type="Gene3D" id="3.75.10.10">
    <property type="entry name" value="L-arginine/glycine Amidinotransferase, Chain A"/>
    <property type="match status" value="1"/>
</dbReference>
<comment type="caution">
    <text evidence="3">The sequence shown here is derived from an EMBL/GenBank/DDBJ whole genome shotgun (WGS) entry which is preliminary data.</text>
</comment>
<keyword evidence="2" id="KW-0812">Transmembrane</keyword>
<evidence type="ECO:0000256" key="1">
    <source>
        <dbReference type="ARBA" id="ARBA00022801"/>
    </source>
</evidence>
<reference evidence="3" key="1">
    <citation type="submission" date="2021-01" db="EMBL/GenBank/DDBJ databases">
        <title>Adiantum capillus-veneris genome.</title>
        <authorList>
            <person name="Fang Y."/>
            <person name="Liao Q."/>
        </authorList>
    </citation>
    <scope>NUCLEOTIDE SEQUENCE</scope>
    <source>
        <strain evidence="3">H3</strain>
        <tissue evidence="3">Leaf</tissue>
    </source>
</reference>
<protein>
    <submittedName>
        <fullName evidence="3">Uncharacterized protein</fullName>
    </submittedName>
</protein>